<name>A0A2M6WVM2_9BACT</name>
<dbReference type="Pfam" id="PF18306">
    <property type="entry name" value="LDcluster4"/>
    <property type="match status" value="1"/>
</dbReference>
<evidence type="ECO:0000313" key="1">
    <source>
        <dbReference type="EMBL" id="PIT96822.1"/>
    </source>
</evidence>
<dbReference type="Gene3D" id="3.40.50.450">
    <property type="match status" value="1"/>
</dbReference>
<evidence type="ECO:0008006" key="3">
    <source>
        <dbReference type="Google" id="ProtNLM"/>
    </source>
</evidence>
<dbReference type="EMBL" id="PFAA01000024">
    <property type="protein sequence ID" value="PIT96822.1"/>
    <property type="molecule type" value="Genomic_DNA"/>
</dbReference>
<gene>
    <name evidence="1" type="ORF">COT82_01125</name>
</gene>
<reference evidence="2" key="1">
    <citation type="submission" date="2017-09" db="EMBL/GenBank/DDBJ databases">
        <title>Depth-based differentiation of microbial function through sediment-hosted aquifers and enrichment of novel symbionts in the deep terrestrial subsurface.</title>
        <authorList>
            <person name="Probst A.J."/>
            <person name="Ladd B."/>
            <person name="Jarett J.K."/>
            <person name="Geller-Mcgrath D.E."/>
            <person name="Sieber C.M.K."/>
            <person name="Emerson J.B."/>
            <person name="Anantharaman K."/>
            <person name="Thomas B.C."/>
            <person name="Malmstrom R."/>
            <person name="Stieglmeier M."/>
            <person name="Klingl A."/>
            <person name="Woyke T."/>
            <person name="Ryan C.M."/>
            <person name="Banfield J.F."/>
        </authorList>
    </citation>
    <scope>NUCLEOTIDE SEQUENCE [LARGE SCALE GENOMIC DNA]</scope>
</reference>
<dbReference type="InterPro" id="IPR041164">
    <property type="entry name" value="LDcluster4"/>
</dbReference>
<dbReference type="AlphaFoldDB" id="A0A2M6WVM2"/>
<accession>A0A2M6WVM2</accession>
<organism evidence="1 2">
    <name type="scientific">Candidatus Campbellbacteria bacterium CG10_big_fil_rev_8_21_14_0_10_35_52</name>
    <dbReference type="NCBI Taxonomy" id="1974527"/>
    <lineage>
        <taxon>Bacteria</taxon>
        <taxon>Candidatus Campbelliibacteriota</taxon>
    </lineage>
</organism>
<sequence>MYGIIIIIKKIINLKINMEKYKNGRYPNDKLKICVSGAAETGHCGLDAFEKGKALGREIVRHNAILITGATTGFPFWVATGAKEENGISIGFSPASTEEEHLEFYRLPLEYMDVIIYTGFGYSGRNLILTRSSDAIIIGCGRIGTINEFTVAFEDGKPIGVLEGDWETDEVIKHLIKASNRINDKVIFDSDPKALVERVIEKVMIEKASRGRIYRNGEGVGAADPNNLIK</sequence>
<protein>
    <recommendedName>
        <fullName evidence="3">Protein containing YHS domain protein</fullName>
    </recommendedName>
</protein>
<dbReference type="Proteomes" id="UP000230481">
    <property type="component" value="Unassembled WGS sequence"/>
</dbReference>
<comment type="caution">
    <text evidence="1">The sequence shown here is derived from an EMBL/GenBank/DDBJ whole genome shotgun (WGS) entry which is preliminary data.</text>
</comment>
<proteinExistence type="predicted"/>
<dbReference type="SUPFAM" id="SSF102405">
    <property type="entry name" value="MCP/YpsA-like"/>
    <property type="match status" value="1"/>
</dbReference>
<evidence type="ECO:0000313" key="2">
    <source>
        <dbReference type="Proteomes" id="UP000230481"/>
    </source>
</evidence>